<feature type="transmembrane region" description="Helical" evidence="1">
    <location>
        <begin position="170"/>
        <end position="190"/>
    </location>
</feature>
<evidence type="ECO:0000313" key="2">
    <source>
        <dbReference type="EMBL" id="UWX05191.1"/>
    </source>
</evidence>
<keyword evidence="1" id="KW-0472">Membrane</keyword>
<feature type="transmembrane region" description="Helical" evidence="1">
    <location>
        <begin position="86"/>
        <end position="101"/>
    </location>
</feature>
<name>A0ABY5Y063_9BACT</name>
<proteinExistence type="predicted"/>
<protein>
    <submittedName>
        <fullName evidence="2">VUT family protein</fullName>
    </submittedName>
</protein>
<dbReference type="Pfam" id="PF02592">
    <property type="entry name" value="Vut_1"/>
    <property type="match status" value="1"/>
</dbReference>
<feature type="transmembrane region" description="Helical" evidence="1">
    <location>
        <begin position="107"/>
        <end position="127"/>
    </location>
</feature>
<feature type="transmembrane region" description="Helical" evidence="1">
    <location>
        <begin position="136"/>
        <end position="158"/>
    </location>
</feature>
<feature type="transmembrane region" description="Helical" evidence="1">
    <location>
        <begin position="54"/>
        <end position="74"/>
    </location>
</feature>
<evidence type="ECO:0000313" key="3">
    <source>
        <dbReference type="Proteomes" id="UP001058120"/>
    </source>
</evidence>
<organism evidence="2 3">
    <name type="scientific">Taurinivorans muris</name>
    <dbReference type="NCBI Taxonomy" id="2787751"/>
    <lineage>
        <taxon>Bacteria</taxon>
        <taxon>Pseudomonadati</taxon>
        <taxon>Thermodesulfobacteriota</taxon>
        <taxon>Desulfovibrionia</taxon>
        <taxon>Desulfovibrionales</taxon>
        <taxon>Desulfovibrionaceae</taxon>
        <taxon>Taurinivorans</taxon>
    </lineage>
</organism>
<keyword evidence="3" id="KW-1185">Reference proteome</keyword>
<accession>A0ABY5Y063</accession>
<dbReference type="Proteomes" id="UP001058120">
    <property type="component" value="Chromosome"/>
</dbReference>
<dbReference type="InterPro" id="IPR003744">
    <property type="entry name" value="YhhQ"/>
</dbReference>
<feature type="transmembrane region" description="Helical" evidence="1">
    <location>
        <begin position="21"/>
        <end position="42"/>
    </location>
</feature>
<gene>
    <name evidence="2" type="ORF">JBF11_06905</name>
</gene>
<sequence>MEQDLQWAQTMQGTPWQKWSSAVLYLASIALGNIFVILFGIGTLTLADTFHPETVYFSITFPLGALWIGLTFSFRDFVQRYWSHQKCWIWMIIAGIITYFWNKDVALASMLAFIGSETVDWTVFYFLKHKQLKTRVIVSNLISCPLDSLIFVPIAFGVPWYSDAVWGQAIVKYVCSLFALPLIPALSWFLNKK</sequence>
<evidence type="ECO:0000256" key="1">
    <source>
        <dbReference type="SAM" id="Phobius"/>
    </source>
</evidence>
<dbReference type="EMBL" id="CP065938">
    <property type="protein sequence ID" value="UWX05191.1"/>
    <property type="molecule type" value="Genomic_DNA"/>
</dbReference>
<keyword evidence="1" id="KW-1133">Transmembrane helix</keyword>
<reference evidence="2" key="1">
    <citation type="submission" date="2020-12" db="EMBL/GenBank/DDBJ databases">
        <title>Taurinivorans muris gen. nov., sp. nov., fundamental and realized metabolic niche of a ubiquitous sulfidogenic bacterium in the murine intestine.</title>
        <authorList>
            <person name="Ye H."/>
            <person name="Hanson B.T."/>
            <person name="Loy A."/>
        </authorList>
    </citation>
    <scope>NUCLEOTIDE SEQUENCE</scope>
    <source>
        <strain evidence="2">LT0009</strain>
    </source>
</reference>
<dbReference type="RefSeq" id="WP_334314756.1">
    <property type="nucleotide sequence ID" value="NZ_CP065938.1"/>
</dbReference>
<keyword evidence="1" id="KW-0812">Transmembrane</keyword>